<evidence type="ECO:0000256" key="1">
    <source>
        <dbReference type="ARBA" id="ARBA00010884"/>
    </source>
</evidence>
<sequence>MDFSPTMDDTSGGRDRHTWTARHYRPPWWLRGAHGQTLAGKFLRPAPDSMLETERLETSDGDFLDIAWMPETDPNAPLVLVLHGLEGHTRRGYMVQTFLALADCGMRAVGMNFRGCSGEMNRKPRFYHSGETEDLGFVFGLLRRRFPTRPLMAIGFSLGGNILLKFLGERGANDTPAFSAAVAISVPYDLSAGADALERRGMTRVYAGYFLRSLVAKVRAKKEILANVLDLEAVWASATIRDFDDAATAKLHGFAGAEDYYHKSSSSRFVQSIRVPTLLIHARDDPFLAAAALPLPTIEANSFLTLVLTDRGGHVGFLEGGLPWNPTFWVEEQIASFLVHCHQGASTTNPDATPILPGWVAPNTENL</sequence>
<dbReference type="InterPro" id="IPR012020">
    <property type="entry name" value="ABHD4"/>
</dbReference>
<keyword evidence="2" id="KW-0719">Serine esterase</keyword>
<dbReference type="InterPro" id="IPR050960">
    <property type="entry name" value="AB_hydrolase_4_sf"/>
</dbReference>
<dbReference type="Gene3D" id="3.40.50.1820">
    <property type="entry name" value="alpha/beta hydrolase"/>
    <property type="match status" value="1"/>
</dbReference>
<dbReference type="PANTHER" id="PTHR10794">
    <property type="entry name" value="ABHYDROLASE DOMAIN-CONTAINING PROTEIN"/>
    <property type="match status" value="1"/>
</dbReference>
<evidence type="ECO:0000256" key="3">
    <source>
        <dbReference type="ARBA" id="ARBA00022801"/>
    </source>
</evidence>
<evidence type="ECO:0000256" key="2">
    <source>
        <dbReference type="ARBA" id="ARBA00022487"/>
    </source>
</evidence>
<evidence type="ECO:0000313" key="5">
    <source>
        <dbReference type="EMBL" id="SUZ67576.1"/>
    </source>
</evidence>
<evidence type="ECO:0000259" key="4">
    <source>
        <dbReference type="Pfam" id="PF00561"/>
    </source>
</evidence>
<dbReference type="GO" id="GO:0047372">
    <property type="term" value="F:monoacylglycerol lipase activity"/>
    <property type="evidence" value="ECO:0007669"/>
    <property type="project" value="TreeGrafter"/>
</dbReference>
<name>A0A381PKL8_9ZZZZ</name>
<keyword evidence="3" id="KW-0378">Hydrolase</keyword>
<reference evidence="5" key="1">
    <citation type="submission" date="2018-05" db="EMBL/GenBank/DDBJ databases">
        <authorList>
            <person name="Lanie J.A."/>
            <person name="Ng W.-L."/>
            <person name="Kazmierczak K.M."/>
            <person name="Andrzejewski T.M."/>
            <person name="Davidsen T.M."/>
            <person name="Wayne K.J."/>
            <person name="Tettelin H."/>
            <person name="Glass J.I."/>
            <person name="Rusch D."/>
            <person name="Podicherti R."/>
            <person name="Tsui H.-C.T."/>
            <person name="Winkler M.E."/>
        </authorList>
    </citation>
    <scope>NUCLEOTIDE SEQUENCE</scope>
</reference>
<dbReference type="Pfam" id="PF00561">
    <property type="entry name" value="Abhydrolase_1"/>
    <property type="match status" value="1"/>
</dbReference>
<dbReference type="PANTHER" id="PTHR10794:SF94">
    <property type="entry name" value="ESTERASE YHET-RELATED"/>
    <property type="match status" value="1"/>
</dbReference>
<dbReference type="SUPFAM" id="SSF53474">
    <property type="entry name" value="alpha/beta-Hydrolases"/>
    <property type="match status" value="1"/>
</dbReference>
<protein>
    <recommendedName>
        <fullName evidence="4">AB hydrolase-1 domain-containing protein</fullName>
    </recommendedName>
</protein>
<dbReference type="InterPro" id="IPR029058">
    <property type="entry name" value="AB_hydrolase_fold"/>
</dbReference>
<feature type="domain" description="AB hydrolase-1" evidence="4">
    <location>
        <begin position="77"/>
        <end position="320"/>
    </location>
</feature>
<gene>
    <name evidence="5" type="ORF">METZ01_LOCUS20430</name>
</gene>
<dbReference type="PIRSF" id="PIRSF005211">
    <property type="entry name" value="Ab_hydro_YheT"/>
    <property type="match status" value="1"/>
</dbReference>
<dbReference type="NCBIfam" id="NF008218">
    <property type="entry name" value="PRK10985.1"/>
    <property type="match status" value="1"/>
</dbReference>
<dbReference type="InterPro" id="IPR000952">
    <property type="entry name" value="AB_hydrolase_4_CS"/>
</dbReference>
<comment type="similarity">
    <text evidence="1">Belongs to the AB hydrolase superfamily. AB hydrolase 4 family.</text>
</comment>
<dbReference type="GO" id="GO:0034338">
    <property type="term" value="F:short-chain carboxylesterase activity"/>
    <property type="evidence" value="ECO:0007669"/>
    <property type="project" value="TreeGrafter"/>
</dbReference>
<dbReference type="InterPro" id="IPR000073">
    <property type="entry name" value="AB_hydrolase_1"/>
</dbReference>
<organism evidence="5">
    <name type="scientific">marine metagenome</name>
    <dbReference type="NCBI Taxonomy" id="408172"/>
    <lineage>
        <taxon>unclassified sequences</taxon>
        <taxon>metagenomes</taxon>
        <taxon>ecological metagenomes</taxon>
    </lineage>
</organism>
<dbReference type="PROSITE" id="PS01133">
    <property type="entry name" value="UPF0017"/>
    <property type="match status" value="1"/>
</dbReference>
<dbReference type="AlphaFoldDB" id="A0A381PKL8"/>
<accession>A0A381PKL8</accession>
<dbReference type="EMBL" id="UINC01001016">
    <property type="protein sequence ID" value="SUZ67576.1"/>
    <property type="molecule type" value="Genomic_DNA"/>
</dbReference>
<proteinExistence type="inferred from homology"/>